<sequence length="397" mass="42642">SSSSTSSTSSTTSSSSTSSYSTVATDPELTNSNPAITAVEPNSPNTVEVIFQRATIEQPNSNQQTLHETPVNELSQQEQSVTKPEPPQLADAQNNITTSSSSLKAGMDTASAIDERCSSETHTKEEKTEVVPHISDEKFEDNAQNDAKCTPQKVAPKTEQQPCMNPAAITDIQNQKLEPGKQNDEERETISLTDVTDTGTSCTDVATASIAKPNDQIPQESTENPTETTRSSDESSQQVTEADKNVETIGNERAPTDSETCEVESDNGQVSVDPKEPDKRNIASESGTKSPIANVDPNGEVVSESTQKQAVDTENEGNGEENDQQNSTKSSDGTMKMINEGETELVNTAQIPKNELPSVVTKEIAKTNELDELQKNETSNAVAATNSEKVEDTTERL</sequence>
<reference evidence="2 3" key="2">
    <citation type="submission" date="2018-11" db="EMBL/GenBank/DDBJ databases">
        <authorList>
            <consortium name="Pathogen Informatics"/>
        </authorList>
    </citation>
    <scope>NUCLEOTIDE SEQUENCE [LARGE SCALE GENOMIC DNA]</scope>
</reference>
<reference evidence="4" key="1">
    <citation type="submission" date="2017-02" db="UniProtKB">
        <authorList>
            <consortium name="WormBaseParasite"/>
        </authorList>
    </citation>
    <scope>IDENTIFICATION</scope>
</reference>
<feature type="compositionally biased region" description="Polar residues" evidence="1">
    <location>
        <begin position="55"/>
        <end position="82"/>
    </location>
</feature>
<organism evidence="4">
    <name type="scientific">Anisakis simplex</name>
    <name type="common">Herring worm</name>
    <dbReference type="NCBI Taxonomy" id="6269"/>
    <lineage>
        <taxon>Eukaryota</taxon>
        <taxon>Metazoa</taxon>
        <taxon>Ecdysozoa</taxon>
        <taxon>Nematoda</taxon>
        <taxon>Chromadorea</taxon>
        <taxon>Rhabditida</taxon>
        <taxon>Spirurina</taxon>
        <taxon>Ascaridomorpha</taxon>
        <taxon>Ascaridoidea</taxon>
        <taxon>Anisakidae</taxon>
        <taxon>Anisakis</taxon>
        <taxon>Anisakis simplex complex</taxon>
    </lineage>
</organism>
<feature type="compositionally biased region" description="Polar residues" evidence="1">
    <location>
        <begin position="190"/>
        <end position="206"/>
    </location>
</feature>
<dbReference type="WBParaSite" id="ASIM_0000508401-mRNA-1">
    <property type="protein sequence ID" value="ASIM_0000508401-mRNA-1"/>
    <property type="gene ID" value="ASIM_0000508401"/>
</dbReference>
<accession>A0A0M3JBV6</accession>
<feature type="compositionally biased region" description="Polar residues" evidence="1">
    <location>
        <begin position="376"/>
        <end position="387"/>
    </location>
</feature>
<dbReference type="EMBL" id="UYRR01009066">
    <property type="protein sequence ID" value="VDK24683.1"/>
    <property type="molecule type" value="Genomic_DNA"/>
</dbReference>
<evidence type="ECO:0000313" key="3">
    <source>
        <dbReference type="Proteomes" id="UP000267096"/>
    </source>
</evidence>
<dbReference type="AlphaFoldDB" id="A0A0M3JBV6"/>
<name>A0A0M3JBV6_ANISI</name>
<feature type="compositionally biased region" description="Polar residues" evidence="1">
    <location>
        <begin position="303"/>
        <end position="312"/>
    </location>
</feature>
<feature type="region of interest" description="Disordered" evidence="1">
    <location>
        <begin position="370"/>
        <end position="397"/>
    </location>
</feature>
<feature type="compositionally biased region" description="Polar residues" evidence="1">
    <location>
        <begin position="28"/>
        <end position="46"/>
    </location>
</feature>
<feature type="region of interest" description="Disordered" evidence="1">
    <location>
        <begin position="1"/>
        <end position="357"/>
    </location>
</feature>
<feature type="compositionally biased region" description="Basic and acidic residues" evidence="1">
    <location>
        <begin position="113"/>
        <end position="141"/>
    </location>
</feature>
<feature type="compositionally biased region" description="Low complexity" evidence="1">
    <location>
        <begin position="1"/>
        <end position="22"/>
    </location>
</feature>
<evidence type="ECO:0000256" key="1">
    <source>
        <dbReference type="SAM" id="MobiDB-lite"/>
    </source>
</evidence>
<protein>
    <submittedName>
        <fullName evidence="4">Microtubule-associated protein futsch</fullName>
    </submittedName>
</protein>
<dbReference type="Proteomes" id="UP000267096">
    <property type="component" value="Unassembled WGS sequence"/>
</dbReference>
<proteinExistence type="predicted"/>
<feature type="compositionally biased region" description="Polar residues" evidence="1">
    <location>
        <begin position="216"/>
        <end position="240"/>
    </location>
</feature>
<gene>
    <name evidence="2" type="ORF">ASIM_LOCUS4892</name>
</gene>
<evidence type="ECO:0000313" key="2">
    <source>
        <dbReference type="EMBL" id="VDK24683.1"/>
    </source>
</evidence>
<feature type="compositionally biased region" description="Basic and acidic residues" evidence="1">
    <location>
        <begin position="388"/>
        <end position="397"/>
    </location>
</feature>
<feature type="compositionally biased region" description="Polar residues" evidence="1">
    <location>
        <begin position="91"/>
        <end position="103"/>
    </location>
</feature>
<feature type="compositionally biased region" description="Basic and acidic residues" evidence="1">
    <location>
        <begin position="273"/>
        <end position="282"/>
    </location>
</feature>
<keyword evidence="3" id="KW-1185">Reference proteome</keyword>
<evidence type="ECO:0000313" key="4">
    <source>
        <dbReference type="WBParaSite" id="ASIM_0000508401-mRNA-1"/>
    </source>
</evidence>
<feature type="compositionally biased region" description="Acidic residues" evidence="1">
    <location>
        <begin position="313"/>
        <end position="323"/>
    </location>
</feature>